<name>A0ABZ2C6E8_9PROT</name>
<protein>
    <submittedName>
        <fullName evidence="1">Uncharacterized protein</fullName>
    </submittedName>
</protein>
<evidence type="ECO:0000313" key="1">
    <source>
        <dbReference type="EMBL" id="WVX67593.1"/>
    </source>
</evidence>
<dbReference type="RefSeq" id="WP_331256308.1">
    <property type="nucleotide sequence ID" value="NZ_CP133270.1"/>
</dbReference>
<accession>A0ABZ2C6E8</accession>
<sequence>MSNEEKRKKLDELKQKKALAEKLAKSNPEVKNLENLSQENFEVSQFYRLTFGMKSAPYNYVDIGYAGLPSKPRSALYDLKLSNAPVIHPYNPNEAMQNYRTPAFFLNVNFKQYYKDLVPANLHVHLDKLNVPVDMYLIVQDNNWVKSTLLLRPQPWLDKEASYNARENYSKQFSVRTGIFSDTPNGPRLKNQPQEGLLQEGGISTHNSGHGTLSTVVSSSATLPIENLSDDKTQVFYSLTIETTNGKDSRAAVVKHILLNDKDAETFDNLLGERKVKNLQNLTEAMKTANFTENNFYKKFIIVDQLSDVLLRQ</sequence>
<keyword evidence="2" id="KW-1185">Reference proteome</keyword>
<evidence type="ECO:0000313" key="2">
    <source>
        <dbReference type="Proteomes" id="UP001330434"/>
    </source>
</evidence>
<gene>
    <name evidence="1" type="ORF">Bealeia1_01807</name>
</gene>
<dbReference type="EMBL" id="CP133270">
    <property type="protein sequence ID" value="WVX67593.1"/>
    <property type="molecule type" value="Genomic_DNA"/>
</dbReference>
<reference evidence="1 2" key="1">
    <citation type="journal article" date="2024" name="Environ. Microbiol.">
        <title>Novel evolutionary insights on the interactions of the Holosporales (Alphaproteobacteria) with eukaryotic hosts from comparative genomics.</title>
        <authorList>
            <person name="Giovannini M."/>
            <person name="Petroni G."/>
            <person name="Castelli M."/>
        </authorList>
    </citation>
    <scope>NUCLEOTIDE SEQUENCE [LARGE SCALE GENOMIC DNA]</scope>
    <source>
        <strain evidence="1 2">US_Bl 15I1</strain>
    </source>
</reference>
<dbReference type="Proteomes" id="UP001330434">
    <property type="component" value="Chromosome"/>
</dbReference>
<proteinExistence type="predicted"/>
<organism evidence="1 2">
    <name type="scientific">Candidatus Bealeia paramacronuclearis</name>
    <dbReference type="NCBI Taxonomy" id="1921001"/>
    <lineage>
        <taxon>Bacteria</taxon>
        <taxon>Pseudomonadati</taxon>
        <taxon>Pseudomonadota</taxon>
        <taxon>Alphaproteobacteria</taxon>
        <taxon>Holosporales</taxon>
        <taxon>Holosporaceae</taxon>
        <taxon>Candidatus Bealeia</taxon>
    </lineage>
</organism>